<gene>
    <name evidence="5" type="ORF">E0L32_002086</name>
</gene>
<dbReference type="SUPFAM" id="SSF103473">
    <property type="entry name" value="MFS general substrate transporter"/>
    <property type="match status" value="1"/>
</dbReference>
<dbReference type="OrthoDB" id="5212574at2759"/>
<dbReference type="Pfam" id="PF07690">
    <property type="entry name" value="MFS_1"/>
    <property type="match status" value="1"/>
</dbReference>
<feature type="transmembrane region" description="Helical" evidence="4">
    <location>
        <begin position="403"/>
        <end position="423"/>
    </location>
</feature>
<protein>
    <recommendedName>
        <fullName evidence="7">Major facilitator superfamily (MFS) profile domain-containing protein</fullName>
    </recommendedName>
</protein>
<evidence type="ECO:0008006" key="7">
    <source>
        <dbReference type="Google" id="ProtNLM"/>
    </source>
</evidence>
<dbReference type="GO" id="GO:0022857">
    <property type="term" value="F:transmembrane transporter activity"/>
    <property type="evidence" value="ECO:0007669"/>
    <property type="project" value="InterPro"/>
</dbReference>
<feature type="transmembrane region" description="Helical" evidence="4">
    <location>
        <begin position="336"/>
        <end position="356"/>
    </location>
</feature>
<organism evidence="5 6">
    <name type="scientific">Thyridium curvatum</name>
    <dbReference type="NCBI Taxonomy" id="1093900"/>
    <lineage>
        <taxon>Eukaryota</taxon>
        <taxon>Fungi</taxon>
        <taxon>Dikarya</taxon>
        <taxon>Ascomycota</taxon>
        <taxon>Pezizomycotina</taxon>
        <taxon>Sordariomycetes</taxon>
        <taxon>Sordariomycetidae</taxon>
        <taxon>Thyridiales</taxon>
        <taxon>Thyridiaceae</taxon>
        <taxon>Thyridium</taxon>
    </lineage>
</organism>
<dbReference type="AlphaFoldDB" id="A0A507AJK3"/>
<feature type="transmembrane region" description="Helical" evidence="4">
    <location>
        <begin position="307"/>
        <end position="329"/>
    </location>
</feature>
<dbReference type="PANTHER" id="PTHR11360:SF130">
    <property type="entry name" value="MAJOR FACILITATOR SUPERFAMILY (MFS) PROFILE DOMAIN-CONTAINING PROTEIN-RELATED"/>
    <property type="match status" value="1"/>
</dbReference>
<feature type="region of interest" description="Disordered" evidence="3">
    <location>
        <begin position="26"/>
        <end position="61"/>
    </location>
</feature>
<dbReference type="GO" id="GO:0016020">
    <property type="term" value="C:membrane"/>
    <property type="evidence" value="ECO:0007669"/>
    <property type="project" value="UniProtKB-SubCell"/>
</dbReference>
<comment type="similarity">
    <text evidence="2">Belongs to the major facilitator superfamily. Monocarboxylate porter (TC 2.A.1.13) family.</text>
</comment>
<evidence type="ECO:0000256" key="2">
    <source>
        <dbReference type="ARBA" id="ARBA00006727"/>
    </source>
</evidence>
<dbReference type="InterPro" id="IPR050327">
    <property type="entry name" value="Proton-linked_MCT"/>
</dbReference>
<feature type="compositionally biased region" description="Basic and acidic residues" evidence="3">
    <location>
        <begin position="37"/>
        <end position="46"/>
    </location>
</feature>
<comment type="caution">
    <text evidence="5">The sequence shown here is derived from an EMBL/GenBank/DDBJ whole genome shotgun (WGS) entry which is preliminary data.</text>
</comment>
<dbReference type="RefSeq" id="XP_030989194.1">
    <property type="nucleotide sequence ID" value="XM_031136237.1"/>
</dbReference>
<proteinExistence type="inferred from homology"/>
<dbReference type="InterPro" id="IPR011701">
    <property type="entry name" value="MFS"/>
</dbReference>
<keyword evidence="4" id="KW-1133">Transmembrane helix</keyword>
<comment type="subcellular location">
    <subcellularLocation>
        <location evidence="1">Membrane</location>
        <topology evidence="1">Multi-pass membrane protein</topology>
    </subcellularLocation>
</comment>
<evidence type="ECO:0000313" key="6">
    <source>
        <dbReference type="Proteomes" id="UP000319257"/>
    </source>
</evidence>
<dbReference type="GeneID" id="41969533"/>
<feature type="transmembrane region" description="Helical" evidence="4">
    <location>
        <begin position="136"/>
        <end position="155"/>
    </location>
</feature>
<dbReference type="Gene3D" id="1.20.1250.20">
    <property type="entry name" value="MFS general substrate transporter like domains"/>
    <property type="match status" value="2"/>
</dbReference>
<feature type="transmembrane region" description="Helical" evidence="4">
    <location>
        <begin position="78"/>
        <end position="98"/>
    </location>
</feature>
<reference evidence="5 6" key="1">
    <citation type="submission" date="2019-06" db="EMBL/GenBank/DDBJ databases">
        <title>Draft genome sequence of the filamentous fungus Phialemoniopsis curvata isolated from diesel fuel.</title>
        <authorList>
            <person name="Varaljay V.A."/>
            <person name="Lyon W.J."/>
            <person name="Crouch A.L."/>
            <person name="Drake C.E."/>
            <person name="Hollomon J.M."/>
            <person name="Nadeau L.J."/>
            <person name="Nunn H.S."/>
            <person name="Stevenson B.S."/>
            <person name="Bojanowski C.L."/>
            <person name="Crookes-Goodson W.J."/>
        </authorList>
    </citation>
    <scope>NUCLEOTIDE SEQUENCE [LARGE SCALE GENOMIC DNA]</scope>
    <source>
        <strain evidence="5 6">D216</strain>
    </source>
</reference>
<name>A0A507AJK3_9PEZI</name>
<dbReference type="InterPro" id="IPR036259">
    <property type="entry name" value="MFS_trans_sf"/>
</dbReference>
<feature type="transmembrane region" description="Helical" evidence="4">
    <location>
        <begin position="161"/>
        <end position="185"/>
    </location>
</feature>
<evidence type="ECO:0000256" key="1">
    <source>
        <dbReference type="ARBA" id="ARBA00004141"/>
    </source>
</evidence>
<evidence type="ECO:0000256" key="3">
    <source>
        <dbReference type="SAM" id="MobiDB-lite"/>
    </source>
</evidence>
<feature type="transmembrane region" description="Helical" evidence="4">
    <location>
        <begin position="110"/>
        <end position="129"/>
    </location>
</feature>
<feature type="transmembrane region" description="Helical" evidence="4">
    <location>
        <begin position="376"/>
        <end position="396"/>
    </location>
</feature>
<dbReference type="Proteomes" id="UP000319257">
    <property type="component" value="Unassembled WGS sequence"/>
</dbReference>
<keyword evidence="6" id="KW-1185">Reference proteome</keyword>
<feature type="region of interest" description="Disordered" evidence="3">
    <location>
        <begin position="1"/>
        <end position="20"/>
    </location>
</feature>
<evidence type="ECO:0000313" key="5">
    <source>
        <dbReference type="EMBL" id="TPX07483.1"/>
    </source>
</evidence>
<dbReference type="InParanoid" id="A0A507AJK3"/>
<dbReference type="PANTHER" id="PTHR11360">
    <property type="entry name" value="MONOCARBOXYLATE TRANSPORTER"/>
    <property type="match status" value="1"/>
</dbReference>
<accession>A0A507AJK3</accession>
<keyword evidence="4" id="KW-0812">Transmembrane</keyword>
<evidence type="ECO:0000256" key="4">
    <source>
        <dbReference type="SAM" id="Phobius"/>
    </source>
</evidence>
<keyword evidence="4" id="KW-0472">Membrane</keyword>
<dbReference type="EMBL" id="SKBQ01000008">
    <property type="protein sequence ID" value="TPX07483.1"/>
    <property type="molecule type" value="Genomic_DNA"/>
</dbReference>
<sequence>MASSRSSSPPPWLPDGFRNKEYITETPSDSSIFEQSRPIDTEKNEAPIEAGTKRGSAVEIDSPPPDGGRAAWLQALSAHLVIINTWGTINSFGIFQSYYIESLPNSASDISWIGSMQVFILFVVGIFTGRLTDAGYFRTVLAVGSAFVVLGSLMASFSTAYWQLFLSQGICIGLGMGGLFCPVMAVLSTYFSRKRNLAIGIAISGSATGGMIYPVMARQLLSKIGFAWTMRSMAVDSPTAFRTIGRIVSVQGNAIYFVYHRHVLYGSIGTFSRDVLSFQYNTSVDLLMIMNGVGAIGRVVPGFLADIYLGPLNVVTPAALICMVLLYCWNAINSRAALYCWAVLYGIFGATVQGLFPAALSSLTTDLRKAGTRMGMVYSIISFANLTGPPIAGMLIKQGNGEYKYAFAFGGTCMCLGTLFLIACRVFKGGFGLAKV</sequence>
<feature type="transmembrane region" description="Helical" evidence="4">
    <location>
        <begin position="197"/>
        <end position="216"/>
    </location>
</feature>